<reference evidence="3 4" key="1">
    <citation type="submission" date="2022-10" db="EMBL/GenBank/DDBJ databases">
        <title>The complete genomes of actinobacterial strains from the NBC collection.</title>
        <authorList>
            <person name="Joergensen T.S."/>
            <person name="Alvarez Arevalo M."/>
            <person name="Sterndorff E.B."/>
            <person name="Faurdal D."/>
            <person name="Vuksanovic O."/>
            <person name="Mourched A.-S."/>
            <person name="Charusanti P."/>
            <person name="Shaw S."/>
            <person name="Blin K."/>
            <person name="Weber T."/>
        </authorList>
    </citation>
    <scope>NUCLEOTIDE SEQUENCE [LARGE SCALE GENOMIC DNA]</scope>
    <source>
        <strain evidence="3 4">NBC_00123</strain>
    </source>
</reference>
<sequence>MEPDESTLSTGRPFAASPFHDRREMSVMIRPSNPDPDPREIPEGTARPGTTPPAESGTSTGTGPYRPPRRGWAAGPLVVICSLAVLCALFFLVYAIVLATD</sequence>
<feature type="region of interest" description="Disordered" evidence="1">
    <location>
        <begin position="1"/>
        <end position="68"/>
    </location>
</feature>
<feature type="transmembrane region" description="Helical" evidence="2">
    <location>
        <begin position="74"/>
        <end position="97"/>
    </location>
</feature>
<dbReference type="Proteomes" id="UP001622594">
    <property type="component" value="Chromosome"/>
</dbReference>
<feature type="compositionally biased region" description="Polar residues" evidence="1">
    <location>
        <begin position="1"/>
        <end position="10"/>
    </location>
</feature>
<gene>
    <name evidence="3" type="ORF">OG814_38685</name>
</gene>
<dbReference type="RefSeq" id="WP_406336889.1">
    <property type="nucleotide sequence ID" value="NZ_CP108188.1"/>
</dbReference>
<keyword evidence="2" id="KW-1133">Transmembrane helix</keyword>
<evidence type="ECO:0000256" key="2">
    <source>
        <dbReference type="SAM" id="Phobius"/>
    </source>
</evidence>
<keyword evidence="2" id="KW-0472">Membrane</keyword>
<protein>
    <submittedName>
        <fullName evidence="3">DUF6480 family protein</fullName>
    </submittedName>
</protein>
<accession>A0ABZ1LJU6</accession>
<evidence type="ECO:0000313" key="4">
    <source>
        <dbReference type="Proteomes" id="UP001622594"/>
    </source>
</evidence>
<dbReference type="InterPro" id="IPR045512">
    <property type="entry name" value="DUF6480"/>
</dbReference>
<evidence type="ECO:0000313" key="3">
    <source>
        <dbReference type="EMBL" id="WTR74791.1"/>
    </source>
</evidence>
<proteinExistence type="predicted"/>
<organism evidence="3 4">
    <name type="scientific">Streptomyces zaomyceticus</name>
    <dbReference type="NCBI Taxonomy" id="68286"/>
    <lineage>
        <taxon>Bacteria</taxon>
        <taxon>Bacillati</taxon>
        <taxon>Actinomycetota</taxon>
        <taxon>Actinomycetes</taxon>
        <taxon>Kitasatosporales</taxon>
        <taxon>Streptomycetaceae</taxon>
        <taxon>Streptomyces</taxon>
    </lineage>
</organism>
<keyword evidence="4" id="KW-1185">Reference proteome</keyword>
<name>A0ABZ1LJU6_9ACTN</name>
<dbReference type="EMBL" id="CP108188">
    <property type="protein sequence ID" value="WTR74791.1"/>
    <property type="molecule type" value="Genomic_DNA"/>
</dbReference>
<dbReference type="Pfam" id="PF20088">
    <property type="entry name" value="DUF6480"/>
    <property type="match status" value="1"/>
</dbReference>
<evidence type="ECO:0000256" key="1">
    <source>
        <dbReference type="SAM" id="MobiDB-lite"/>
    </source>
</evidence>
<keyword evidence="2" id="KW-0812">Transmembrane</keyword>